<dbReference type="AlphaFoldDB" id="A0A5B0RWE2"/>
<proteinExistence type="predicted"/>
<dbReference type="Proteomes" id="UP000325313">
    <property type="component" value="Unassembled WGS sequence"/>
</dbReference>
<comment type="caution">
    <text evidence="1">The sequence shown here is derived from an EMBL/GenBank/DDBJ whole genome shotgun (WGS) entry which is preliminary data.</text>
</comment>
<evidence type="ECO:0000313" key="1">
    <source>
        <dbReference type="EMBL" id="KAA1129445.1"/>
    </source>
</evidence>
<protein>
    <submittedName>
        <fullName evidence="1">Uncharacterized protein</fullName>
    </submittedName>
</protein>
<reference evidence="1 2" key="1">
    <citation type="submission" date="2019-05" db="EMBL/GenBank/DDBJ databases">
        <title>Emergence of the Ug99 lineage of the wheat stem rust pathogen through somatic hybridization.</title>
        <authorList>
            <person name="Li F."/>
            <person name="Upadhyaya N.M."/>
            <person name="Sperschneider J."/>
            <person name="Matny O."/>
            <person name="Nguyen-Phuc H."/>
            <person name="Mago R."/>
            <person name="Raley C."/>
            <person name="Miller M.E."/>
            <person name="Silverstein K.A.T."/>
            <person name="Henningsen E."/>
            <person name="Hirsch C.D."/>
            <person name="Visser B."/>
            <person name="Pretorius Z.A."/>
            <person name="Steffenson B.J."/>
            <person name="Schwessinger B."/>
            <person name="Dodds P.N."/>
            <person name="Figueroa M."/>
        </authorList>
    </citation>
    <scope>NUCLEOTIDE SEQUENCE [LARGE SCALE GENOMIC DNA]</scope>
    <source>
        <strain evidence="1 2">Ug99</strain>
    </source>
</reference>
<sequence length="102" mass="11011">MASLNAGSLDQIHVIPQIVVADAEFETIETGFSIGQPQAIGCKTLEISYTVCITCSFLGACPGFDAPSHQCCSLDETRYYLAFQALDTPNDSAPTEHHLTWS</sequence>
<gene>
    <name evidence="1" type="ORF">PGTUg99_004737</name>
</gene>
<organism evidence="1 2">
    <name type="scientific">Puccinia graminis f. sp. tritici</name>
    <dbReference type="NCBI Taxonomy" id="56615"/>
    <lineage>
        <taxon>Eukaryota</taxon>
        <taxon>Fungi</taxon>
        <taxon>Dikarya</taxon>
        <taxon>Basidiomycota</taxon>
        <taxon>Pucciniomycotina</taxon>
        <taxon>Pucciniomycetes</taxon>
        <taxon>Pucciniales</taxon>
        <taxon>Pucciniaceae</taxon>
        <taxon>Puccinia</taxon>
    </lineage>
</organism>
<accession>A0A5B0RWE2</accession>
<dbReference type="EMBL" id="VDEP01000136">
    <property type="protein sequence ID" value="KAA1129445.1"/>
    <property type="molecule type" value="Genomic_DNA"/>
</dbReference>
<evidence type="ECO:0000313" key="2">
    <source>
        <dbReference type="Proteomes" id="UP000325313"/>
    </source>
</evidence>
<name>A0A5B0RWE2_PUCGR</name>